<evidence type="ECO:0000256" key="1">
    <source>
        <dbReference type="SAM" id="MobiDB-lite"/>
    </source>
</evidence>
<keyword evidence="3" id="KW-1185">Reference proteome</keyword>
<dbReference type="EMBL" id="CDSF01000110">
    <property type="protein sequence ID" value="CEP01161.1"/>
    <property type="molecule type" value="Genomic_DNA"/>
</dbReference>
<organism evidence="2 3">
    <name type="scientific">Plasmodiophora brassicae</name>
    <name type="common">Clubroot disease agent</name>
    <dbReference type="NCBI Taxonomy" id="37360"/>
    <lineage>
        <taxon>Eukaryota</taxon>
        <taxon>Sar</taxon>
        <taxon>Rhizaria</taxon>
        <taxon>Endomyxa</taxon>
        <taxon>Phytomyxea</taxon>
        <taxon>Plasmodiophorida</taxon>
        <taxon>Plasmodiophoridae</taxon>
        <taxon>Plasmodiophora</taxon>
    </lineage>
</organism>
<accession>A0A0G4J1L2</accession>
<gene>
    <name evidence="2" type="ORF">PBRA_008473</name>
</gene>
<evidence type="ECO:0000313" key="3">
    <source>
        <dbReference type="Proteomes" id="UP000039324"/>
    </source>
</evidence>
<sequence>MASLCRAQDGCRGGQNRQRPRGSRCRPIRVMPGRLLMVGGELVETHPLVAHQSLIIFYDKDMDNDKAWDLLRVSKRKVVPGPIVLGGTGSCSAGRSAPFLVRHWSFAEAHYRQPWYKRSQAARLDGTTVNIIYRHAESPRSCLAMDDAGSRHVSSCAGKRPIGKRDRTRRLTSIVKAHEALWYRATIRTHTR</sequence>
<name>A0A0G4J1L2_PLABS</name>
<dbReference type="Proteomes" id="UP000039324">
    <property type="component" value="Unassembled WGS sequence"/>
</dbReference>
<reference evidence="2 3" key="1">
    <citation type="submission" date="2015-02" db="EMBL/GenBank/DDBJ databases">
        <authorList>
            <person name="Chooi Y.-H."/>
        </authorList>
    </citation>
    <scope>NUCLEOTIDE SEQUENCE [LARGE SCALE GENOMIC DNA]</scope>
    <source>
        <strain evidence="2">E3</strain>
    </source>
</reference>
<proteinExistence type="predicted"/>
<feature type="region of interest" description="Disordered" evidence="1">
    <location>
        <begin position="1"/>
        <end position="24"/>
    </location>
</feature>
<dbReference type="AlphaFoldDB" id="A0A0G4J1L2"/>
<evidence type="ECO:0000313" key="2">
    <source>
        <dbReference type="EMBL" id="CEP01161.1"/>
    </source>
</evidence>
<protein>
    <submittedName>
        <fullName evidence="2">Uncharacterized protein</fullName>
    </submittedName>
</protein>